<evidence type="ECO:0000313" key="3">
    <source>
        <dbReference type="Proteomes" id="UP001221898"/>
    </source>
</evidence>
<feature type="compositionally biased region" description="Polar residues" evidence="1">
    <location>
        <begin position="9"/>
        <end position="19"/>
    </location>
</feature>
<evidence type="ECO:0000256" key="1">
    <source>
        <dbReference type="SAM" id="MobiDB-lite"/>
    </source>
</evidence>
<feature type="region of interest" description="Disordered" evidence="1">
    <location>
        <begin position="1"/>
        <end position="24"/>
    </location>
</feature>
<protein>
    <submittedName>
        <fullName evidence="2">Uncharacterized protein</fullName>
    </submittedName>
</protein>
<keyword evidence="3" id="KW-1185">Reference proteome</keyword>
<dbReference type="Proteomes" id="UP001221898">
    <property type="component" value="Unassembled WGS sequence"/>
</dbReference>
<proteinExistence type="predicted"/>
<accession>A0AAD7W577</accession>
<comment type="caution">
    <text evidence="2">The sequence shown here is derived from an EMBL/GenBank/DDBJ whole genome shotgun (WGS) entry which is preliminary data.</text>
</comment>
<organism evidence="2 3">
    <name type="scientific">Aldrovandia affinis</name>
    <dbReference type="NCBI Taxonomy" id="143900"/>
    <lineage>
        <taxon>Eukaryota</taxon>
        <taxon>Metazoa</taxon>
        <taxon>Chordata</taxon>
        <taxon>Craniata</taxon>
        <taxon>Vertebrata</taxon>
        <taxon>Euteleostomi</taxon>
        <taxon>Actinopterygii</taxon>
        <taxon>Neopterygii</taxon>
        <taxon>Teleostei</taxon>
        <taxon>Notacanthiformes</taxon>
        <taxon>Halosauridae</taxon>
        <taxon>Aldrovandia</taxon>
    </lineage>
</organism>
<gene>
    <name evidence="2" type="ORF">AAFF_G00199220</name>
</gene>
<name>A0AAD7W577_9TELE</name>
<dbReference type="EMBL" id="JAINUG010000266">
    <property type="protein sequence ID" value="KAJ8384716.1"/>
    <property type="molecule type" value="Genomic_DNA"/>
</dbReference>
<evidence type="ECO:0000313" key="2">
    <source>
        <dbReference type="EMBL" id="KAJ8384716.1"/>
    </source>
</evidence>
<dbReference type="AlphaFoldDB" id="A0AAD7W577"/>
<sequence length="159" mass="17650">MPGRGTAGLPTQTRGHTSQGQGGSVGVWERISTQQVQLIRERSRQQRRGVGPGVVYGVRGSSEEVPGCGKLALQLASPLGRRNRVCRLRRGKPLNRDATEKGRTKTREYDLHTPPAMAAIRSEIPSNQQPLLFHPDQHFLIFRPISQPHVAALCTFYTY</sequence>
<reference evidence="2" key="1">
    <citation type="journal article" date="2023" name="Science">
        <title>Genome structures resolve the early diversification of teleost fishes.</title>
        <authorList>
            <person name="Parey E."/>
            <person name="Louis A."/>
            <person name="Montfort J."/>
            <person name="Bouchez O."/>
            <person name="Roques C."/>
            <person name="Iampietro C."/>
            <person name="Lluch J."/>
            <person name="Castinel A."/>
            <person name="Donnadieu C."/>
            <person name="Desvignes T."/>
            <person name="Floi Bucao C."/>
            <person name="Jouanno E."/>
            <person name="Wen M."/>
            <person name="Mejri S."/>
            <person name="Dirks R."/>
            <person name="Jansen H."/>
            <person name="Henkel C."/>
            <person name="Chen W.J."/>
            <person name="Zahm M."/>
            <person name="Cabau C."/>
            <person name="Klopp C."/>
            <person name="Thompson A.W."/>
            <person name="Robinson-Rechavi M."/>
            <person name="Braasch I."/>
            <person name="Lecointre G."/>
            <person name="Bobe J."/>
            <person name="Postlethwait J.H."/>
            <person name="Berthelot C."/>
            <person name="Roest Crollius H."/>
            <person name="Guiguen Y."/>
        </authorList>
    </citation>
    <scope>NUCLEOTIDE SEQUENCE</scope>
    <source>
        <strain evidence="2">NC1722</strain>
    </source>
</reference>